<dbReference type="OrthoDB" id="540503at2759"/>
<dbReference type="OMA" id="WWLIHEV"/>
<evidence type="ECO:0000259" key="3">
    <source>
        <dbReference type="Pfam" id="PF03407"/>
    </source>
</evidence>
<dbReference type="PANTHER" id="PTHR47483">
    <property type="entry name" value="BETA-ARABINOFURANOSYLTRANSFERASE RAY1"/>
    <property type="match status" value="1"/>
</dbReference>
<name>A0A8T2PY86_CERRI</name>
<proteinExistence type="inferred from homology"/>
<dbReference type="EMBL" id="CM035444">
    <property type="protein sequence ID" value="KAH7276597.1"/>
    <property type="molecule type" value="Genomic_DNA"/>
</dbReference>
<keyword evidence="2" id="KW-1133">Transmembrane helix</keyword>
<dbReference type="InterPro" id="IPR005069">
    <property type="entry name" value="Nucl-diP-sugar_transferase"/>
</dbReference>
<dbReference type="InterPro" id="IPR044575">
    <property type="entry name" value="RAY1-like"/>
</dbReference>
<dbReference type="SUPFAM" id="SSF53448">
    <property type="entry name" value="Nucleotide-diphospho-sugar transferases"/>
    <property type="match status" value="1"/>
</dbReference>
<dbReference type="Pfam" id="PF03407">
    <property type="entry name" value="Nucleotid_trans"/>
    <property type="match status" value="1"/>
</dbReference>
<gene>
    <name evidence="4" type="ORF">KP509_39G013600</name>
</gene>
<feature type="transmembrane region" description="Helical" evidence="2">
    <location>
        <begin position="21"/>
        <end position="42"/>
    </location>
</feature>
<organism evidence="4 5">
    <name type="scientific">Ceratopteris richardii</name>
    <name type="common">Triangle waterfern</name>
    <dbReference type="NCBI Taxonomy" id="49495"/>
    <lineage>
        <taxon>Eukaryota</taxon>
        <taxon>Viridiplantae</taxon>
        <taxon>Streptophyta</taxon>
        <taxon>Embryophyta</taxon>
        <taxon>Tracheophyta</taxon>
        <taxon>Polypodiopsida</taxon>
        <taxon>Polypodiidae</taxon>
        <taxon>Polypodiales</taxon>
        <taxon>Pteridineae</taxon>
        <taxon>Pteridaceae</taxon>
        <taxon>Parkerioideae</taxon>
        <taxon>Ceratopteris</taxon>
    </lineage>
</organism>
<accession>A0A8T2PY86</accession>
<comment type="similarity">
    <text evidence="1 2">Belongs to the glycosyltransferase 77 family.</text>
</comment>
<evidence type="ECO:0000256" key="2">
    <source>
        <dbReference type="RuleBase" id="RU363055"/>
    </source>
</evidence>
<keyword evidence="2" id="KW-0808">Transferase</keyword>
<evidence type="ECO:0000313" key="5">
    <source>
        <dbReference type="Proteomes" id="UP000825935"/>
    </source>
</evidence>
<keyword evidence="5" id="KW-1185">Reference proteome</keyword>
<feature type="domain" description="Nucleotide-diphospho-sugar transferase" evidence="3">
    <location>
        <begin position="502"/>
        <end position="721"/>
    </location>
</feature>
<dbReference type="GO" id="GO:0071555">
    <property type="term" value="P:cell wall organization"/>
    <property type="evidence" value="ECO:0007669"/>
    <property type="project" value="UniProtKB-KW"/>
</dbReference>
<sequence length="740" mass="84436">MSYIMLIMKHKRRQFLDSGLFAVWAFGFLFVIVSFYATQLLLDQRMNAYNATAICTLTIFTVPKPFHGNVGAFQAQAIRSWLQLSPHIRIILLGVHPSLNTFAEKMGDRVTVDSAIDLTFSGVPLFSSVLARAYSATSDISVLIDPEFVLMEDFMDTIKHVHKLQYSWLLVATAKSLQLMPFKMHIRDGFWVNEHNQSVKSLEVQAYANQFGVWKGCNSRYLWAWSTEHVPLHVGVTPSFVYGHGFHDEWLLNEALSSGIRFVFDASDAISAFYLTRESNSYGEVGDAASLYARKNIWERDNNAHLAALYGSFYFRPVDFVNMPPKLISCVNHGLKVFQFIYPQSDMNPAIESREIPSIEGPHLSEMIKLSIKFQSTNKSFSTSFRRFSRQKRSTRYICPTEIEKSFMGFKSLKKKLISGNLKVQCDCNNVFQEAIDCKSSNMKWLPKIRLDRSSYESASFSLESLLALVSDENKIIVLSVVGYNYKDMLMSWVCRLRKLQISSYVIGAIDKQLYEFGILQGLPVFMVGKSMDVSFNDCHFGTECFKKVTKMKSRVVLQVLKLGYRVLFSDVDVYWFKNPIDYLMSFGPGTLVAQSDEWHIKGAPNKPRHLNSGFYFVWPDSSTIAAFEAIVMHASLSNMSEQPSFYDVLCGISGVHRVGATQCLDLVTNVTTHFLDRELFPNGAYKELWEKKNVSDACILQGCYVLHNNWVSGRQRKLNRQIASGLWDYDVKNRICMRS</sequence>
<keyword evidence="2" id="KW-0328">Glycosyltransferase</keyword>
<keyword evidence="2" id="KW-0812">Transmembrane</keyword>
<keyword evidence="2" id="KW-0961">Cell wall biogenesis/degradation</keyword>
<dbReference type="EC" id="2.4.2.-" evidence="2"/>
<keyword evidence="2" id="KW-0735">Signal-anchor</keyword>
<dbReference type="Proteomes" id="UP000825935">
    <property type="component" value="Chromosome 39"/>
</dbReference>
<dbReference type="GO" id="GO:0016757">
    <property type="term" value="F:glycosyltransferase activity"/>
    <property type="evidence" value="ECO:0007669"/>
    <property type="project" value="UniProtKB-KW"/>
</dbReference>
<evidence type="ECO:0000313" key="4">
    <source>
        <dbReference type="EMBL" id="KAH7276597.1"/>
    </source>
</evidence>
<dbReference type="PANTHER" id="PTHR47483:SF1">
    <property type="entry name" value="BETA-ARABINOFURANOSYLTRANSFERASE RAY1"/>
    <property type="match status" value="1"/>
</dbReference>
<evidence type="ECO:0000256" key="1">
    <source>
        <dbReference type="ARBA" id="ARBA00007033"/>
    </source>
</evidence>
<reference evidence="4" key="1">
    <citation type="submission" date="2021-08" db="EMBL/GenBank/DDBJ databases">
        <title>WGS assembly of Ceratopteris richardii.</title>
        <authorList>
            <person name="Marchant D.B."/>
            <person name="Chen G."/>
            <person name="Jenkins J."/>
            <person name="Shu S."/>
            <person name="Leebens-Mack J."/>
            <person name="Grimwood J."/>
            <person name="Schmutz J."/>
            <person name="Soltis P."/>
            <person name="Soltis D."/>
            <person name="Chen Z.-H."/>
        </authorList>
    </citation>
    <scope>NUCLEOTIDE SEQUENCE</scope>
    <source>
        <strain evidence="4">Whitten #5841</strain>
        <tissue evidence="4">Leaf</tissue>
    </source>
</reference>
<keyword evidence="2" id="KW-0333">Golgi apparatus</keyword>
<comment type="caution">
    <text evidence="4">The sequence shown here is derived from an EMBL/GenBank/DDBJ whole genome shotgun (WGS) entry which is preliminary data.</text>
</comment>
<dbReference type="GO" id="GO:0000139">
    <property type="term" value="C:Golgi membrane"/>
    <property type="evidence" value="ECO:0007669"/>
    <property type="project" value="UniProtKB-SubCell"/>
</dbReference>
<comment type="subcellular location">
    <subcellularLocation>
        <location evidence="2">Golgi apparatus membrane</location>
        <topology evidence="2">Single-pass type II membrane protein</topology>
    </subcellularLocation>
</comment>
<dbReference type="AlphaFoldDB" id="A0A8T2PY86"/>
<protein>
    <recommendedName>
        <fullName evidence="2">Glycosyltransferase</fullName>
        <ecNumber evidence="2">2.4.2.-</ecNumber>
    </recommendedName>
</protein>
<dbReference type="InterPro" id="IPR029044">
    <property type="entry name" value="Nucleotide-diphossugar_trans"/>
</dbReference>
<keyword evidence="2" id="KW-0472">Membrane</keyword>